<reference evidence="3" key="1">
    <citation type="journal article" date="2020" name="bioRxiv">
        <title>Hybrid origin of Populus tomentosa Carr. identified through genome sequencing and phylogenomic analysis.</title>
        <authorList>
            <person name="An X."/>
            <person name="Gao K."/>
            <person name="Chen Z."/>
            <person name="Li J."/>
            <person name="Yang X."/>
            <person name="Yang X."/>
            <person name="Zhou J."/>
            <person name="Guo T."/>
            <person name="Zhao T."/>
            <person name="Huang S."/>
            <person name="Miao D."/>
            <person name="Khan W.U."/>
            <person name="Rao P."/>
            <person name="Ye M."/>
            <person name="Lei B."/>
            <person name="Liao W."/>
            <person name="Wang J."/>
            <person name="Ji L."/>
            <person name="Li Y."/>
            <person name="Guo B."/>
            <person name="Mustafa N.S."/>
            <person name="Li S."/>
            <person name="Yun Q."/>
            <person name="Keller S.R."/>
            <person name="Mao J."/>
            <person name="Zhang R."/>
            <person name="Strauss S.H."/>
        </authorList>
    </citation>
    <scope>NUCLEOTIDE SEQUENCE</scope>
    <source>
        <strain evidence="3">GM15</strain>
        <tissue evidence="3">Leaf</tissue>
    </source>
</reference>
<feature type="compositionally biased region" description="Low complexity" evidence="1">
    <location>
        <begin position="461"/>
        <end position="478"/>
    </location>
</feature>
<proteinExistence type="predicted"/>
<dbReference type="PANTHER" id="PTHR47481:SF31">
    <property type="entry name" value="OS01G0873500 PROTEIN"/>
    <property type="match status" value="1"/>
</dbReference>
<feature type="domain" description="Retrovirus-related Pol polyprotein from transposon TNT 1-94-like beta-barrel" evidence="2">
    <location>
        <begin position="306"/>
        <end position="381"/>
    </location>
</feature>
<dbReference type="AlphaFoldDB" id="A0A8X8DLI6"/>
<organism evidence="3 4">
    <name type="scientific">Populus tomentosa</name>
    <name type="common">Chinese white poplar</name>
    <dbReference type="NCBI Taxonomy" id="118781"/>
    <lineage>
        <taxon>Eukaryota</taxon>
        <taxon>Viridiplantae</taxon>
        <taxon>Streptophyta</taxon>
        <taxon>Embryophyta</taxon>
        <taxon>Tracheophyta</taxon>
        <taxon>Spermatophyta</taxon>
        <taxon>Magnoliopsida</taxon>
        <taxon>eudicotyledons</taxon>
        <taxon>Gunneridae</taxon>
        <taxon>Pentapetalae</taxon>
        <taxon>rosids</taxon>
        <taxon>fabids</taxon>
        <taxon>Malpighiales</taxon>
        <taxon>Salicaceae</taxon>
        <taxon>Saliceae</taxon>
        <taxon>Populus</taxon>
    </lineage>
</organism>
<evidence type="ECO:0000256" key="1">
    <source>
        <dbReference type="SAM" id="MobiDB-lite"/>
    </source>
</evidence>
<keyword evidence="4" id="KW-1185">Reference proteome</keyword>
<evidence type="ECO:0000313" key="3">
    <source>
        <dbReference type="EMBL" id="KAG6794077.1"/>
    </source>
</evidence>
<evidence type="ECO:0000259" key="2">
    <source>
        <dbReference type="Pfam" id="PF22936"/>
    </source>
</evidence>
<feature type="region of interest" description="Disordered" evidence="1">
    <location>
        <begin position="206"/>
        <end position="232"/>
    </location>
</feature>
<dbReference type="PANTHER" id="PTHR47481">
    <property type="match status" value="1"/>
</dbReference>
<protein>
    <recommendedName>
        <fullName evidence="2">Retrovirus-related Pol polyprotein from transposon TNT 1-94-like beta-barrel domain-containing protein</fullName>
    </recommendedName>
</protein>
<dbReference type="Pfam" id="PF22936">
    <property type="entry name" value="Pol_BBD"/>
    <property type="match status" value="1"/>
</dbReference>
<sequence length="574" mass="63662">MVSEPSITMTSSSSVHTMLSASSLETTLPKSHLPDISIKLASNNYLLWKAQVLPVLRGYGLLGYVKDEVPCPESTIIGENVINSESSHDAWQVLETLFGTHTRDRIQQIKGELQSLTKGNSSLEDYLQKAKALALSLCGAGKPMDDDEFIICILRGLVAALNARDTFPSLEGIIGKLRDFEIRIQGARTTAPSIAFYTNSGRTNSKPWINNNTHGRNNHSFTTRNLPNNTPLRAKETRFPRQNGSFNGIRQKQVPYNSNRGRGSITCFRCGGPNHKADGCFASDEEADQYKAFAAIKIRETTEDPWYPNTRANQHMTSNTNEVQGITSYPGNDSVMVGNGQDLHITGTGNVTIPTTSLKLKDVLVVPEIKKKLLSVCQFTRDNNCYFLFYPWGFILKDMKTKQFPYKCMQPPDIHASQLFRIKAFPRLLKTVADKTIAKATQVSPPVPPTIVPHTDPVHEASASQPAASTSVPSSTATENLVPPVMSLASAPPPQRQHHMITRTQTGKLKPKTYDMQNLRTKKPSNALIILYLAYMVDIETSFMEPVFAGFSSTILLALENKRLLPQYFFHNTS</sequence>
<gene>
    <name evidence="3" type="ORF">POTOM_003310</name>
</gene>
<evidence type="ECO:0000313" key="4">
    <source>
        <dbReference type="Proteomes" id="UP000886885"/>
    </source>
</evidence>
<dbReference type="EMBL" id="JAAWWB010000001">
    <property type="protein sequence ID" value="KAG6794077.1"/>
    <property type="molecule type" value="Genomic_DNA"/>
</dbReference>
<feature type="compositionally biased region" description="Polar residues" evidence="1">
    <location>
        <begin position="206"/>
        <end position="231"/>
    </location>
</feature>
<feature type="region of interest" description="Disordered" evidence="1">
    <location>
        <begin position="444"/>
        <end position="478"/>
    </location>
</feature>
<accession>A0A8X8DLI6</accession>
<comment type="caution">
    <text evidence="3">The sequence shown here is derived from an EMBL/GenBank/DDBJ whole genome shotgun (WGS) entry which is preliminary data.</text>
</comment>
<name>A0A8X8DLI6_POPTO</name>
<dbReference type="OrthoDB" id="1752333at2759"/>
<dbReference type="InterPro" id="IPR054722">
    <property type="entry name" value="PolX-like_BBD"/>
</dbReference>
<dbReference type="Proteomes" id="UP000886885">
    <property type="component" value="Chromosome 1A"/>
</dbReference>